<evidence type="ECO:0000256" key="23">
    <source>
        <dbReference type="SAM" id="MobiDB-lite"/>
    </source>
</evidence>
<dbReference type="PROSITE" id="PS50053">
    <property type="entry name" value="UBIQUITIN_2"/>
    <property type="match status" value="1"/>
</dbReference>
<gene>
    <name evidence="25" type="ORF">PYX00_001471</name>
</gene>
<sequence length="1260" mass="136981">MLELTVKTLDSQNHSFTVPDETTVRQLKENILEKMEIPIEIQRLIFHGKVLQDEKKLTDYGDVNGKVIHLVQRPPPPARSSNVSSSDSNLRSNIRRSLFGHRDRLEGSNTTYLGAMAFPTDLMEAQGMMHPPPSQGLSRTRLFVAKRMLNRAASSIWSLENDGQAPSGDNDNQENMDNFNLPRTAPSAPAEEGREDPEVLLGTATGSIAQAAQAATAAAIAAAVSAAQAAGVPHITIRGATGQSSSVPTTETANSNLDDVNILILDENHPEDVAAEVEIGANNDTNMQDRQEPSTNANNMDNNASAPNANNAPRRTVERTIAFANLLSQLEEYQRRFQPLLRRCHQLMVEDPSFNENSSPNAEECQRLFNGVSETMHHFAHAYHALSDIMVDFNEDTPRALRCRPVIIQHTAILETGFPIQAPINLSARRTLNGSGSNLSASDSSHQNADGHSSTQSQAETNASAPSTAGSGNTNNSQTAQENENVTAQASASSFASAGSQQSEERSTTSQPGSGNNTSGFFLSGPGNVEIYMDFGPQGVALGSVEAAIVRGSDARNTRHNLGTGIQLGNLGPVRPPIEVFQSMQAVADQIQNHILGRVNQASQADQPPPPYEANFQSGATLNEGNSSNHSVSTQARSTPSTESTNATPIIPTPRHQIHMGRINPGIALSSYDPFLPCNSHHVRSPQRSQNSNSQGTARAPSAASNTNASAASNSNPASSTERERPNNAQAEGGIPSLTESYMAIMSHFLNPQRFNLNRNQGRQGATGGDSLFDPPPEWVVRRFYPQSQADMGTSQGNIIIAPLPNSILGWRLPTPGQNDSGTRQSAGDSFRASGAAGSDGNQVQLGSSIFDFLSTISDTSYVEGESIVADFFVTLATNLTWQDIIELSSMTRTTMVESLMARLQPVLQNFVTLRLLQGETPTREVIARGCERLYVEMRPYIELMQEVRLRDSIDLVATINNFNRSQLPEIISLIVDPEQNQPEVFGQNVTSRIRNYMRQLIAIIIHCCQDGNQGFDSIIQNCVRLLTRGVPEELQQWTELNSVNILRSYTTNLDVPLEDIQRYVEYRTGGSTAEREQPTEPVTEPMETDAPPADGIWNASAGISSTDKADDNINDGLVGVDNENLPDVLIGSETWHNALPSEWVPIITRDTQRQRRQSSQKPFSDAYLSSLPAKRRKLIASSKPQGNLSQVISDGVRQAINAAGISSPVAEKVIAEAGKDDVLQAAYKEQERVCVSADLKRNPDFSPSRFPNAFKYFDK</sequence>
<name>A0AAW2IE82_9NEOP</name>
<comment type="caution">
    <text evidence="25">The sequence shown here is derived from an EMBL/GenBank/DDBJ whole genome shotgun (WGS) entry which is preliminary data.</text>
</comment>
<dbReference type="InterPro" id="IPR029071">
    <property type="entry name" value="Ubiquitin-like_domsf"/>
</dbReference>
<evidence type="ECO:0000256" key="5">
    <source>
        <dbReference type="ARBA" id="ARBA00021614"/>
    </source>
</evidence>
<dbReference type="InterPro" id="IPR021925">
    <property type="entry name" value="BAG6"/>
</dbReference>
<keyword evidence="17" id="KW-0143">Chaperone</keyword>
<feature type="region of interest" description="Disordered" evidence="23">
    <location>
        <begin position="678"/>
        <end position="734"/>
    </location>
</feature>
<evidence type="ECO:0000256" key="7">
    <source>
        <dbReference type="ARBA" id="ARBA00022490"/>
    </source>
</evidence>
<feature type="compositionally biased region" description="Low complexity" evidence="23">
    <location>
        <begin position="488"/>
        <end position="502"/>
    </location>
</feature>
<dbReference type="PANTHER" id="PTHR15204:SF0">
    <property type="entry name" value="LARGE PROLINE-RICH PROTEIN BAG6"/>
    <property type="match status" value="1"/>
</dbReference>
<evidence type="ECO:0000256" key="17">
    <source>
        <dbReference type="ARBA" id="ARBA00023186"/>
    </source>
</evidence>
<comment type="subcellular location">
    <subcellularLocation>
        <location evidence="3">Cytoplasm</location>
        <location evidence="3">Cytosol</location>
    </subcellularLocation>
    <subcellularLocation>
        <location evidence="2">Nucleus</location>
    </subcellularLocation>
    <subcellularLocation>
        <location evidence="4">Secreted</location>
        <location evidence="4">Extracellular exosome</location>
    </subcellularLocation>
</comment>
<evidence type="ECO:0000256" key="18">
    <source>
        <dbReference type="ARBA" id="ARBA00023242"/>
    </source>
</evidence>
<keyword evidence="12" id="KW-0221">Differentiation</keyword>
<dbReference type="GO" id="GO:0007283">
    <property type="term" value="P:spermatogenesis"/>
    <property type="evidence" value="ECO:0007669"/>
    <property type="project" value="UniProtKB-KW"/>
</dbReference>
<dbReference type="Pfam" id="PF12057">
    <property type="entry name" value="BAG6"/>
    <property type="match status" value="1"/>
</dbReference>
<protein>
    <recommendedName>
        <fullName evidence="5">Large proline-rich protein BAG6</fullName>
    </recommendedName>
    <alternativeName>
        <fullName evidence="20">BCL2-associated athanogene 6</fullName>
    </alternativeName>
    <alternativeName>
        <fullName evidence="19">HLA-B-associated transcript 3</fullName>
    </alternativeName>
</protein>
<keyword evidence="16" id="KW-0007">Acetylation</keyword>
<dbReference type="Gene3D" id="3.10.20.90">
    <property type="entry name" value="Phosphatidylinositol 3-kinase Catalytic Subunit, Chain A, domain 1"/>
    <property type="match status" value="1"/>
</dbReference>
<keyword evidence="14" id="KW-0391">Immunity</keyword>
<evidence type="ECO:0000256" key="9">
    <source>
        <dbReference type="ARBA" id="ARBA00022553"/>
    </source>
</evidence>
<keyword evidence="11" id="KW-0677">Repeat</keyword>
<comment type="function">
    <text evidence="1">Released extracellularly via exosomes, it is a ligand of the natural killer/NK cells receptor NCR3 and stimulates NK cells cytotoxicity. It may thereby trigger NK cells cytotoxicity against neighboring tumor cells and immature myeloid dendritic cells (DC).</text>
</comment>
<dbReference type="PROSITE" id="PS00299">
    <property type="entry name" value="UBIQUITIN_1"/>
    <property type="match status" value="1"/>
</dbReference>
<evidence type="ECO:0000256" key="14">
    <source>
        <dbReference type="ARBA" id="ARBA00022859"/>
    </source>
</evidence>
<evidence type="ECO:0000256" key="4">
    <source>
        <dbReference type="ARBA" id="ARBA00004550"/>
    </source>
</evidence>
<keyword evidence="8" id="KW-0964">Secreted</keyword>
<dbReference type="InterPro" id="IPR019954">
    <property type="entry name" value="Ubiquitin_CS"/>
</dbReference>
<feature type="domain" description="Ubiquitin-like" evidence="24">
    <location>
        <begin position="2"/>
        <end position="77"/>
    </location>
</feature>
<evidence type="ECO:0000256" key="3">
    <source>
        <dbReference type="ARBA" id="ARBA00004514"/>
    </source>
</evidence>
<keyword evidence="10" id="KW-0053">Apoptosis</keyword>
<feature type="compositionally biased region" description="Polar residues" evidence="23">
    <location>
        <begin position="446"/>
        <end position="487"/>
    </location>
</feature>
<keyword evidence="7" id="KW-0963">Cytoplasm</keyword>
<organism evidence="25">
    <name type="scientific">Menopon gallinae</name>
    <name type="common">poultry shaft louse</name>
    <dbReference type="NCBI Taxonomy" id="328185"/>
    <lineage>
        <taxon>Eukaryota</taxon>
        <taxon>Metazoa</taxon>
        <taxon>Ecdysozoa</taxon>
        <taxon>Arthropoda</taxon>
        <taxon>Hexapoda</taxon>
        <taxon>Insecta</taxon>
        <taxon>Pterygota</taxon>
        <taxon>Neoptera</taxon>
        <taxon>Paraneoptera</taxon>
        <taxon>Psocodea</taxon>
        <taxon>Troctomorpha</taxon>
        <taxon>Phthiraptera</taxon>
        <taxon>Amblycera</taxon>
        <taxon>Menoponidae</taxon>
        <taxon>Menopon</taxon>
    </lineage>
</organism>
<evidence type="ECO:0000313" key="25">
    <source>
        <dbReference type="EMBL" id="KAL0280072.1"/>
    </source>
</evidence>
<dbReference type="GO" id="GO:0030154">
    <property type="term" value="P:cell differentiation"/>
    <property type="evidence" value="ECO:0007669"/>
    <property type="project" value="UniProtKB-KW"/>
</dbReference>
<feature type="region of interest" description="Disordered" evidence="23">
    <location>
        <begin position="601"/>
        <end position="658"/>
    </location>
</feature>
<evidence type="ECO:0000259" key="24">
    <source>
        <dbReference type="PROSITE" id="PS50053"/>
    </source>
</evidence>
<feature type="compositionally biased region" description="Low complexity" evidence="23">
    <location>
        <begin position="296"/>
        <end position="311"/>
    </location>
</feature>
<evidence type="ECO:0000256" key="22">
    <source>
        <dbReference type="ARBA" id="ARBA00046936"/>
    </source>
</evidence>
<evidence type="ECO:0000256" key="15">
    <source>
        <dbReference type="ARBA" id="ARBA00022871"/>
    </source>
</evidence>
<feature type="compositionally biased region" description="Polar residues" evidence="23">
    <location>
        <begin position="167"/>
        <end position="178"/>
    </location>
</feature>
<evidence type="ECO:0000256" key="10">
    <source>
        <dbReference type="ARBA" id="ARBA00022703"/>
    </source>
</evidence>
<feature type="region of interest" description="Disordered" evidence="23">
    <location>
        <begin position="434"/>
        <end position="522"/>
    </location>
</feature>
<dbReference type="GO" id="GO:0006915">
    <property type="term" value="P:apoptotic process"/>
    <property type="evidence" value="ECO:0007669"/>
    <property type="project" value="UniProtKB-KW"/>
</dbReference>
<keyword evidence="6" id="KW-0813">Transport</keyword>
<feature type="compositionally biased region" description="Polar residues" evidence="23">
    <location>
        <begin position="512"/>
        <end position="521"/>
    </location>
</feature>
<evidence type="ECO:0000256" key="19">
    <source>
        <dbReference type="ARBA" id="ARBA00029739"/>
    </source>
</evidence>
<dbReference type="Pfam" id="PF00240">
    <property type="entry name" value="ubiquitin"/>
    <property type="match status" value="1"/>
</dbReference>
<evidence type="ECO:0000256" key="13">
    <source>
        <dbReference type="ARBA" id="ARBA00022853"/>
    </source>
</evidence>
<dbReference type="GO" id="GO:0031593">
    <property type="term" value="F:polyubiquitin modification-dependent protein binding"/>
    <property type="evidence" value="ECO:0007669"/>
    <property type="project" value="TreeGrafter"/>
</dbReference>
<dbReference type="GO" id="GO:0002376">
    <property type="term" value="P:immune system process"/>
    <property type="evidence" value="ECO:0007669"/>
    <property type="project" value="UniProtKB-KW"/>
</dbReference>
<evidence type="ECO:0000256" key="21">
    <source>
        <dbReference type="ARBA" id="ARBA00046003"/>
    </source>
</evidence>
<evidence type="ECO:0000256" key="8">
    <source>
        <dbReference type="ARBA" id="ARBA00022525"/>
    </source>
</evidence>
<dbReference type="EMBL" id="JARGDH010000001">
    <property type="protein sequence ID" value="KAL0280075.1"/>
    <property type="molecule type" value="Genomic_DNA"/>
</dbReference>
<dbReference type="GO" id="GO:0005634">
    <property type="term" value="C:nucleus"/>
    <property type="evidence" value="ECO:0007669"/>
    <property type="project" value="UniProtKB-SubCell"/>
</dbReference>
<evidence type="ECO:0000256" key="20">
    <source>
        <dbReference type="ARBA" id="ARBA00030033"/>
    </source>
</evidence>
<dbReference type="PANTHER" id="PTHR15204">
    <property type="entry name" value="LARGE PROLINE-RICH PROTEIN BAG6"/>
    <property type="match status" value="1"/>
</dbReference>
<evidence type="ECO:0000256" key="16">
    <source>
        <dbReference type="ARBA" id="ARBA00022990"/>
    </source>
</evidence>
<dbReference type="EMBL" id="JARGDH010000001">
    <property type="protein sequence ID" value="KAL0280073.1"/>
    <property type="molecule type" value="Genomic_DNA"/>
</dbReference>
<evidence type="ECO:0000256" key="6">
    <source>
        <dbReference type="ARBA" id="ARBA00022448"/>
    </source>
</evidence>
<feature type="region of interest" description="Disordered" evidence="23">
    <location>
        <begin position="811"/>
        <end position="840"/>
    </location>
</feature>
<dbReference type="EMBL" id="JARGDH010000001">
    <property type="protein sequence ID" value="KAL0280074.1"/>
    <property type="molecule type" value="Genomic_DNA"/>
</dbReference>
<keyword evidence="18" id="KW-0539">Nucleus</keyword>
<evidence type="ECO:0000256" key="11">
    <source>
        <dbReference type="ARBA" id="ARBA00022737"/>
    </source>
</evidence>
<dbReference type="GO" id="GO:0036503">
    <property type="term" value="P:ERAD pathway"/>
    <property type="evidence" value="ECO:0007669"/>
    <property type="project" value="TreeGrafter"/>
</dbReference>
<dbReference type="SMART" id="SM00213">
    <property type="entry name" value="UBQ"/>
    <property type="match status" value="1"/>
</dbReference>
<dbReference type="SUPFAM" id="SSF54236">
    <property type="entry name" value="Ubiquitin-like"/>
    <property type="match status" value="1"/>
</dbReference>
<dbReference type="GO" id="GO:0071818">
    <property type="term" value="C:BAT3 complex"/>
    <property type="evidence" value="ECO:0007669"/>
    <property type="project" value="TreeGrafter"/>
</dbReference>
<dbReference type="GO" id="GO:0005576">
    <property type="term" value="C:extracellular region"/>
    <property type="evidence" value="ECO:0007669"/>
    <property type="project" value="UniProtKB-SubCell"/>
</dbReference>
<keyword evidence="13" id="KW-0156">Chromatin regulator</keyword>
<feature type="compositionally biased region" description="Polar residues" evidence="23">
    <location>
        <begin position="816"/>
        <end position="828"/>
    </location>
</feature>
<reference evidence="25" key="1">
    <citation type="journal article" date="2024" name="Gigascience">
        <title>Chromosome-level genome of the poultry shaft louse Menopon gallinae provides insight into the host-switching and adaptive evolution of parasitic lice.</title>
        <authorList>
            <person name="Xu Y."/>
            <person name="Ma L."/>
            <person name="Liu S."/>
            <person name="Liang Y."/>
            <person name="Liu Q."/>
            <person name="He Z."/>
            <person name="Tian L."/>
            <person name="Duan Y."/>
            <person name="Cai W."/>
            <person name="Li H."/>
            <person name="Song F."/>
        </authorList>
    </citation>
    <scope>NUCLEOTIDE SEQUENCE</scope>
    <source>
        <strain evidence="25">Cailab_2023a</strain>
    </source>
</reference>
<dbReference type="InterPro" id="IPR000626">
    <property type="entry name" value="Ubiquitin-like_dom"/>
</dbReference>
<feature type="region of interest" description="Disordered" evidence="23">
    <location>
        <begin position="280"/>
        <end position="311"/>
    </location>
</feature>
<feature type="compositionally biased region" description="Low complexity" evidence="23">
    <location>
        <begin position="686"/>
        <end position="720"/>
    </location>
</feature>
<feature type="compositionally biased region" description="Polar residues" evidence="23">
    <location>
        <begin position="615"/>
        <end position="648"/>
    </location>
</feature>
<evidence type="ECO:0000256" key="2">
    <source>
        <dbReference type="ARBA" id="ARBA00004123"/>
    </source>
</evidence>
<dbReference type="GO" id="GO:0006325">
    <property type="term" value="P:chromatin organization"/>
    <property type="evidence" value="ECO:0007669"/>
    <property type="project" value="UniProtKB-KW"/>
</dbReference>
<feature type="compositionally biased region" description="Low complexity" evidence="23">
    <location>
        <begin position="434"/>
        <end position="445"/>
    </location>
</feature>
<feature type="region of interest" description="Disordered" evidence="23">
    <location>
        <begin position="1069"/>
        <end position="1091"/>
    </location>
</feature>
<feature type="region of interest" description="Disordered" evidence="23">
    <location>
        <begin position="160"/>
        <end position="196"/>
    </location>
</feature>
<comment type="function">
    <text evidence="21">Involved in DNA damage-induced apoptosis: following DNA damage, accumulates in the nucleus and forms a complex with p300/EP300, enhancing p300/EP300-mediated p53/TP53 acetylation leading to increase p53/TP53 transcriptional activity. When nuclear, may also act as a component of some chromatin regulator complex that regulates histone 3 'Lys-4' dimethylation (H3K4me2).</text>
</comment>
<comment type="subunit">
    <text evidence="22">Component of the BAG6/BAT3 complex, also named BAT3 complex, at least composed of BAG6, UBL4A and GET4/TRC35. Interacts with GET4; the interaction is direct and localizes BAG6 in the cytosol. Interacts with UBL4A; the interaction is direct and required for UBL4A protein stability. Interacts with AIFM1. Interacts with HSPA2. Interacts with CTCFL. Interacts with p300/EP300. Interacts (via ubiquitin-like domain) with RNF126; required for BAG6-dependent ubiquitination of proteins mislocalized to the cytosol. Interacts (via ubiquitin-like domain) with SGTA; SGTA competes with RNF126 by binding the same region of BAG6, thereby promoting deubiquitination of BAG6-target proteins and rescuing them from degradation. Interacts with ricin A chain. Interacts with VCP and AMFR; both form the VCP/p97-AMFR/gp78 complex. Interacts with SYVN1. Interacts with USP13; the interaction is direct and may mediate UBL4A deubiquitination. Interacts with ZFAND2B. Interacts with KPNA2. Interacts with UBQLN4.</text>
</comment>
<proteinExistence type="predicted"/>
<evidence type="ECO:0000256" key="1">
    <source>
        <dbReference type="ARBA" id="ARBA00002067"/>
    </source>
</evidence>
<accession>A0AAW2IE82</accession>
<dbReference type="CDD" id="cd01809">
    <property type="entry name" value="Ubl_BAG6"/>
    <property type="match status" value="1"/>
</dbReference>
<dbReference type="EMBL" id="JARGDH010000001">
    <property type="protein sequence ID" value="KAL0280072.1"/>
    <property type="molecule type" value="Genomic_DNA"/>
</dbReference>
<dbReference type="AlphaFoldDB" id="A0AAW2IE82"/>
<dbReference type="GO" id="GO:0051787">
    <property type="term" value="F:misfolded protein binding"/>
    <property type="evidence" value="ECO:0007669"/>
    <property type="project" value="TreeGrafter"/>
</dbReference>
<keyword evidence="15" id="KW-0744">Spermatogenesis</keyword>
<evidence type="ECO:0000256" key="12">
    <source>
        <dbReference type="ARBA" id="ARBA00022782"/>
    </source>
</evidence>
<keyword evidence="9" id="KW-0597">Phosphoprotein</keyword>